<keyword evidence="3" id="KW-1185">Reference proteome</keyword>
<proteinExistence type="predicted"/>
<evidence type="ECO:0000313" key="3">
    <source>
        <dbReference type="Proteomes" id="UP000811282"/>
    </source>
</evidence>
<dbReference type="Pfam" id="PF12528">
    <property type="entry name" value="T2SSppdC"/>
    <property type="match status" value="1"/>
</dbReference>
<comment type="caution">
    <text evidence="2">The sequence shown here is derived from an EMBL/GenBank/DDBJ whole genome shotgun (WGS) entry which is preliminary data.</text>
</comment>
<organism evidence="2 3">
    <name type="scientific">Candidatus Sodalis endolongispinus</name>
    <dbReference type="NCBI Taxonomy" id="2812662"/>
    <lineage>
        <taxon>Bacteria</taxon>
        <taxon>Pseudomonadati</taxon>
        <taxon>Pseudomonadota</taxon>
        <taxon>Gammaproteobacteria</taxon>
        <taxon>Enterobacterales</taxon>
        <taxon>Bruguierivoracaceae</taxon>
        <taxon>Sodalis</taxon>
    </lineage>
</organism>
<dbReference type="EMBL" id="JAFJYC010000001">
    <property type="protein sequence ID" value="MBT9432095.1"/>
    <property type="molecule type" value="Genomic_DNA"/>
</dbReference>
<dbReference type="Proteomes" id="UP000811282">
    <property type="component" value="Unassembled WGS sequence"/>
</dbReference>
<feature type="domain" description="Prepilin peptidase dependent protein C-like C-terminal" evidence="1">
    <location>
        <begin position="29"/>
        <end position="108"/>
    </location>
</feature>
<evidence type="ECO:0000313" key="2">
    <source>
        <dbReference type="EMBL" id="MBT9432095.1"/>
    </source>
</evidence>
<evidence type="ECO:0000259" key="1">
    <source>
        <dbReference type="Pfam" id="PF12528"/>
    </source>
</evidence>
<reference evidence="2 3" key="1">
    <citation type="journal article" date="2021" name="Genome Biol. Evol.">
        <title>The evolution of interdependence in a four-way mealybug symbiosis.</title>
        <authorList>
            <person name="Garber A.I."/>
            <person name="Kupper M."/>
            <person name="Laetsch D.R."/>
            <person name="Weldon S.R."/>
            <person name="Ladinsky M.S."/>
            <person name="Bjorkman P.J."/>
            <person name="McCutcheon J.P."/>
        </authorList>
    </citation>
    <scope>NUCLEOTIDE SEQUENCE [LARGE SCALE GENOMIC DNA]</scope>
    <source>
        <strain evidence="2">SOD</strain>
    </source>
</reference>
<dbReference type="InterPro" id="IPR022204">
    <property type="entry name" value="PpdC-like_C"/>
</dbReference>
<name>A0ABS5YAQ1_9GAMM</name>
<gene>
    <name evidence="2" type="ORF">JZM24_08105</name>
</gene>
<accession>A0ABS5YAQ1</accession>
<protein>
    <recommendedName>
        <fullName evidence="1">Prepilin peptidase dependent protein C-like C-terminal domain-containing protein</fullName>
    </recommendedName>
</protein>
<dbReference type="RefSeq" id="WP_215669278.1">
    <property type="nucleotide sequence ID" value="NZ_JAFJYC010000001.1"/>
</dbReference>
<sequence length="116" mass="12983">MARDTVGSGALVWRRRCWLAITALGLLEYRQRLAVFQRHLQDVTLALILSHQSLELMRQPAATGAPARPPGWRVILIERPCAEGCRRVTATVIMNTGERISLSEWVCQGSVDTTRT</sequence>